<evidence type="ECO:0000256" key="3">
    <source>
        <dbReference type="ARBA" id="ARBA00022833"/>
    </source>
</evidence>
<evidence type="ECO:0000259" key="5">
    <source>
        <dbReference type="PROSITE" id="PS50089"/>
    </source>
</evidence>
<proteinExistence type="predicted"/>
<keyword evidence="6" id="KW-1185">Reference proteome</keyword>
<evidence type="ECO:0000256" key="2">
    <source>
        <dbReference type="ARBA" id="ARBA00022771"/>
    </source>
</evidence>
<dbReference type="RefSeq" id="XP_010927451.1">
    <property type="nucleotide sequence ID" value="XM_010929149.1"/>
</dbReference>
<sequence length="238" mass="26566">MAFLLGNTAIYLLASFKGNRNLEADLRPLAPVDVELRFSGYDELHHEDGSRTVVSETQSSAFRFSLGQFLAFPSLEEVVSHMLSATRSPDPRILEFWKEKIVAFASLKAQLAFDAGRERIEMVVMIHVYPTAWGSAEEVTTEVLTPSSDEGIGGGGGFGRVPASLASIEKLEKVICNSVGDEFKEHVCVICLEEFDIGMEVTRMPCMHVFHGDCLARWLERSHLCPFCRYEMPTLSRE</sequence>
<organism evidence="6 7">
    <name type="scientific">Elaeis guineensis var. tenera</name>
    <name type="common">Oil palm</name>
    <dbReference type="NCBI Taxonomy" id="51953"/>
    <lineage>
        <taxon>Eukaryota</taxon>
        <taxon>Viridiplantae</taxon>
        <taxon>Streptophyta</taxon>
        <taxon>Embryophyta</taxon>
        <taxon>Tracheophyta</taxon>
        <taxon>Spermatophyta</taxon>
        <taxon>Magnoliopsida</taxon>
        <taxon>Liliopsida</taxon>
        <taxon>Arecaceae</taxon>
        <taxon>Arecoideae</taxon>
        <taxon>Cocoseae</taxon>
        <taxon>Elaeidinae</taxon>
        <taxon>Elaeis</taxon>
    </lineage>
</organism>
<dbReference type="Gene3D" id="3.30.40.10">
    <property type="entry name" value="Zinc/RING finger domain, C3HC4 (zinc finger)"/>
    <property type="match status" value="1"/>
</dbReference>
<dbReference type="KEGG" id="egu:105049489"/>
<keyword evidence="1" id="KW-0479">Metal-binding</keyword>
<dbReference type="GO" id="GO:0005737">
    <property type="term" value="C:cytoplasm"/>
    <property type="evidence" value="ECO:0007669"/>
    <property type="project" value="TreeGrafter"/>
</dbReference>
<keyword evidence="2 4" id="KW-0863">Zinc-finger</keyword>
<dbReference type="AlphaFoldDB" id="A0A6I9RJ71"/>
<feature type="domain" description="RING-type" evidence="5">
    <location>
        <begin position="188"/>
        <end position="229"/>
    </location>
</feature>
<evidence type="ECO:0000256" key="4">
    <source>
        <dbReference type="PROSITE-ProRule" id="PRU00175"/>
    </source>
</evidence>
<dbReference type="Pfam" id="PF13639">
    <property type="entry name" value="zf-RING_2"/>
    <property type="match status" value="1"/>
</dbReference>
<evidence type="ECO:0000256" key="1">
    <source>
        <dbReference type="ARBA" id="ARBA00022723"/>
    </source>
</evidence>
<reference evidence="7" key="1">
    <citation type="submission" date="2025-08" db="UniProtKB">
        <authorList>
            <consortium name="RefSeq"/>
        </authorList>
    </citation>
    <scope>IDENTIFICATION</scope>
</reference>
<dbReference type="GO" id="GO:0016567">
    <property type="term" value="P:protein ubiquitination"/>
    <property type="evidence" value="ECO:0007669"/>
    <property type="project" value="TreeGrafter"/>
</dbReference>
<dbReference type="InterPro" id="IPR013083">
    <property type="entry name" value="Znf_RING/FYVE/PHD"/>
</dbReference>
<name>A0A6I9RJ71_ELAGV</name>
<protein>
    <submittedName>
        <fullName evidence="7">Uncharacterized protein LOC105049489</fullName>
    </submittedName>
</protein>
<evidence type="ECO:0000313" key="6">
    <source>
        <dbReference type="Proteomes" id="UP000504607"/>
    </source>
</evidence>
<gene>
    <name evidence="7" type="primary">LOC105049489</name>
</gene>
<accession>A0A6I9RJ71</accession>
<dbReference type="GO" id="GO:0008270">
    <property type="term" value="F:zinc ion binding"/>
    <property type="evidence" value="ECO:0007669"/>
    <property type="project" value="UniProtKB-KW"/>
</dbReference>
<dbReference type="InterPro" id="IPR001841">
    <property type="entry name" value="Znf_RING"/>
</dbReference>
<dbReference type="PROSITE" id="PS50089">
    <property type="entry name" value="ZF_RING_2"/>
    <property type="match status" value="1"/>
</dbReference>
<dbReference type="GeneID" id="105049489"/>
<dbReference type="PANTHER" id="PTHR15710:SF196">
    <property type="entry name" value="F6A14.12 PROTEIN-RELATED"/>
    <property type="match status" value="1"/>
</dbReference>
<dbReference type="OrthoDB" id="688307at2759"/>
<dbReference type="SUPFAM" id="SSF57850">
    <property type="entry name" value="RING/U-box"/>
    <property type="match status" value="1"/>
</dbReference>
<dbReference type="InParanoid" id="A0A6I9RJ71"/>
<keyword evidence="3" id="KW-0862">Zinc</keyword>
<dbReference type="SMART" id="SM00744">
    <property type="entry name" value="RINGv"/>
    <property type="match status" value="1"/>
</dbReference>
<dbReference type="InterPro" id="IPR011016">
    <property type="entry name" value="Znf_RING-CH"/>
</dbReference>
<dbReference type="GO" id="GO:0061630">
    <property type="term" value="F:ubiquitin protein ligase activity"/>
    <property type="evidence" value="ECO:0007669"/>
    <property type="project" value="TreeGrafter"/>
</dbReference>
<dbReference type="SMART" id="SM00184">
    <property type="entry name" value="RING"/>
    <property type="match status" value="1"/>
</dbReference>
<dbReference type="Proteomes" id="UP000504607">
    <property type="component" value="Chromosome 1"/>
</dbReference>
<evidence type="ECO:0000313" key="7">
    <source>
        <dbReference type="RefSeq" id="XP_010927451.1"/>
    </source>
</evidence>
<dbReference type="PANTHER" id="PTHR15710">
    <property type="entry name" value="E3 UBIQUITIN-PROTEIN LIGASE PRAJA"/>
    <property type="match status" value="1"/>
</dbReference>